<evidence type="ECO:0000256" key="3">
    <source>
        <dbReference type="ARBA" id="ARBA00022694"/>
    </source>
</evidence>
<evidence type="ECO:0000259" key="5">
    <source>
        <dbReference type="Pfam" id="PF01509"/>
    </source>
</evidence>
<keyword evidence="4" id="KW-0413">Isomerase</keyword>
<dbReference type="HAMAP" id="MF_01080">
    <property type="entry name" value="TruB_bact"/>
    <property type="match status" value="1"/>
</dbReference>
<feature type="domain" description="Pseudouridine synthase II N-terminal" evidence="5">
    <location>
        <begin position="74"/>
        <end position="225"/>
    </location>
</feature>
<organism evidence="6 7">
    <name type="scientific">Aureococcus anophagefferens</name>
    <name type="common">Harmful bloom alga</name>
    <dbReference type="NCBI Taxonomy" id="44056"/>
    <lineage>
        <taxon>Eukaryota</taxon>
        <taxon>Sar</taxon>
        <taxon>Stramenopiles</taxon>
        <taxon>Ochrophyta</taxon>
        <taxon>Pelagophyceae</taxon>
        <taxon>Pelagomonadales</taxon>
        <taxon>Pelagomonadaceae</taxon>
        <taxon>Aureococcus</taxon>
    </lineage>
</organism>
<evidence type="ECO:0000313" key="6">
    <source>
        <dbReference type="EMBL" id="KAK7254410.1"/>
    </source>
</evidence>
<proteinExistence type="inferred from homology"/>
<comment type="caution">
    <text evidence="6">The sequence shown here is derived from an EMBL/GenBank/DDBJ whole genome shotgun (WGS) entry which is preliminary data.</text>
</comment>
<dbReference type="PANTHER" id="PTHR13767:SF2">
    <property type="entry name" value="PSEUDOURIDYLATE SYNTHASE TRUB1"/>
    <property type="match status" value="1"/>
</dbReference>
<keyword evidence="7" id="KW-1185">Reference proteome</keyword>
<comment type="similarity">
    <text evidence="1">Belongs to the pseudouridine synthase TruB family.</text>
</comment>
<evidence type="ECO:0000256" key="4">
    <source>
        <dbReference type="ARBA" id="ARBA00023235"/>
    </source>
</evidence>
<dbReference type="Proteomes" id="UP001363151">
    <property type="component" value="Unassembled WGS sequence"/>
</dbReference>
<evidence type="ECO:0000256" key="2">
    <source>
        <dbReference type="ARBA" id="ARBA00012787"/>
    </source>
</evidence>
<reference evidence="6 7" key="1">
    <citation type="submission" date="2024-03" db="EMBL/GenBank/DDBJ databases">
        <title>Aureococcus anophagefferens CCMP1851 and Kratosvirus quantuckense: Draft genome of a second virus-susceptible host strain in the model system.</title>
        <authorList>
            <person name="Chase E."/>
            <person name="Truchon A.R."/>
            <person name="Schepens W."/>
            <person name="Wilhelm S.W."/>
        </authorList>
    </citation>
    <scope>NUCLEOTIDE SEQUENCE [LARGE SCALE GENOMIC DNA]</scope>
    <source>
        <strain evidence="6 7">CCMP1851</strain>
    </source>
</reference>
<dbReference type="NCBIfam" id="TIGR00431">
    <property type="entry name" value="TruB"/>
    <property type="match status" value="1"/>
</dbReference>
<dbReference type="Gene3D" id="3.30.2350.10">
    <property type="entry name" value="Pseudouridine synthase"/>
    <property type="match status" value="1"/>
</dbReference>
<dbReference type="InterPro" id="IPR014780">
    <property type="entry name" value="tRNA_psdUridine_synth_TruB"/>
</dbReference>
<accession>A0ABR1GES7</accession>
<dbReference type="PANTHER" id="PTHR13767">
    <property type="entry name" value="TRNA-PSEUDOURIDINE SYNTHASE"/>
    <property type="match status" value="1"/>
</dbReference>
<dbReference type="InterPro" id="IPR002501">
    <property type="entry name" value="PsdUridine_synth_N"/>
</dbReference>
<protein>
    <recommendedName>
        <fullName evidence="2">tRNA pseudouridine(55) synthase</fullName>
        <ecNumber evidence="2">5.4.99.25</ecNumber>
    </recommendedName>
</protein>
<keyword evidence="3" id="KW-0819">tRNA processing</keyword>
<dbReference type="Pfam" id="PF01509">
    <property type="entry name" value="TruB_N"/>
    <property type="match status" value="1"/>
</dbReference>
<dbReference type="EMBL" id="JBBJCI010000029">
    <property type="protein sequence ID" value="KAK7254410.1"/>
    <property type="molecule type" value="Genomic_DNA"/>
</dbReference>
<name>A0ABR1GES7_AURAN</name>
<evidence type="ECO:0000313" key="7">
    <source>
        <dbReference type="Proteomes" id="UP001363151"/>
    </source>
</evidence>
<sequence>MLALVRSTAFNRRTLVRCGSTATPTPFERTKAGIPHGVCAVYKPPGWSSANVVAKLRGVLERAIKIPGQKKFKVKVGHGGTLDPLARGVLVVGVGRGCREMQGYLKGAKRYRAVAELGKETDTLDAKGAVVEEASFDHVTLDALEAALPAFTGDIRQTPPMYSALHHEGKRLYELAREGIEVERESRPVTISRLALDDAGVGAVAGPLGLPHFGLDVECSGGTYIRTLISDLARHEAVKSVAHMVELERTKQGPFELGDCLHEADWDFDAICQHLVDSAAIPARVS</sequence>
<dbReference type="InterPro" id="IPR020103">
    <property type="entry name" value="PsdUridine_synth_cat_dom_sf"/>
</dbReference>
<dbReference type="SUPFAM" id="SSF55120">
    <property type="entry name" value="Pseudouridine synthase"/>
    <property type="match status" value="1"/>
</dbReference>
<evidence type="ECO:0000256" key="1">
    <source>
        <dbReference type="ARBA" id="ARBA00008999"/>
    </source>
</evidence>
<gene>
    <name evidence="6" type="primary">PUS4</name>
    <name evidence="6" type="ORF">SO694_00151010</name>
</gene>
<dbReference type="EC" id="5.4.99.25" evidence="2"/>